<keyword evidence="3" id="KW-1185">Reference proteome</keyword>
<protein>
    <submittedName>
        <fullName evidence="2">Uncharacterized protein</fullName>
    </submittedName>
</protein>
<dbReference type="SUPFAM" id="SSF48452">
    <property type="entry name" value="TPR-like"/>
    <property type="match status" value="1"/>
</dbReference>
<dbReference type="HOGENOM" id="CLU_019711_0_0_1"/>
<evidence type="ECO:0000313" key="2">
    <source>
        <dbReference type="EMBL" id="CDK25836.1"/>
    </source>
</evidence>
<dbReference type="OrthoDB" id="434695at2759"/>
<name>W6MI77_9ASCO</name>
<sequence>MSATPRIDEKNFGESIGIRTNNLPQLEELGPPDLVHLSRYHKSTNSDSGAYHYVTGLDVSATAAPIAYLTTVQLSNTKTKTSSSASASAHPQVGTYCAYNCFSKGDLRIRMEFPGAVATTQFIYADRKKNTVHGDLKSSIWQETTASCLIRSVLLGDDIARQLPGMVKFNPIASTHSAKTAVEVLVRHLPKGPLCGASDIHQKPTLLQNHLVDALTRLVSLTNLQQFAIDQIDALSASGQIPDEFRLLKVKLLFSQNSEVEAVKEMHEGLIQNPRDGLLLNEQAKYLLSKGRPDLALIPATRAVESLPAEFDCWATLVEVHFFKLDYSSALLALNSCPMYSPRKKDIFKAIDPADFSFPLPADGSYDEIWKTAESSGCISGVGGPVTFAPASEIGAVDPLFLRIYQATLLQPTFKRAYDFLAVLTRQIGWDELLRLRSHVFVMEDEYRITLQEESKSKLNLLTPEAANGNGYNQERSPSPRRRSSSQVERFRKKRLCERWLDTLFIVLYDDLRVVLKWESDRRSLNPSDIKHSALEWELLGLSSFRTHHLEGGVSALKTCLNARFDIFAATVLLNHYVETQKNGDRFKGLNSKARKEAFLDADYVLELVTKVAAWNYRWYGDFSPLVLDVLKLLVEYRGTVSLSSTVHSKFDKETIPVVIDRDIAWLEQFEVEI</sequence>
<dbReference type="InterPro" id="IPR011990">
    <property type="entry name" value="TPR-like_helical_dom_sf"/>
</dbReference>
<dbReference type="InterPro" id="IPR015374">
    <property type="entry name" value="ChAPs"/>
</dbReference>
<dbReference type="PANTHER" id="PTHR31975">
    <property type="entry name" value="BUD SITE SELECTION PROTEIN 7-RELATED"/>
    <property type="match status" value="1"/>
</dbReference>
<dbReference type="Proteomes" id="UP000019384">
    <property type="component" value="Unassembled WGS sequence"/>
</dbReference>
<evidence type="ECO:0000313" key="3">
    <source>
        <dbReference type="Proteomes" id="UP000019384"/>
    </source>
</evidence>
<organism evidence="2 3">
    <name type="scientific">Kuraishia capsulata CBS 1993</name>
    <dbReference type="NCBI Taxonomy" id="1382522"/>
    <lineage>
        <taxon>Eukaryota</taxon>
        <taxon>Fungi</taxon>
        <taxon>Dikarya</taxon>
        <taxon>Ascomycota</taxon>
        <taxon>Saccharomycotina</taxon>
        <taxon>Pichiomycetes</taxon>
        <taxon>Pichiales</taxon>
        <taxon>Pichiaceae</taxon>
        <taxon>Kuraishia</taxon>
    </lineage>
</organism>
<gene>
    <name evidence="2" type="ORF">KUCA_T00001806001</name>
</gene>
<feature type="region of interest" description="Disordered" evidence="1">
    <location>
        <begin position="460"/>
        <end position="487"/>
    </location>
</feature>
<dbReference type="AlphaFoldDB" id="W6MI77"/>
<reference evidence="2" key="1">
    <citation type="submission" date="2013-12" db="EMBL/GenBank/DDBJ databases">
        <authorList>
            <person name="Genoscope - CEA"/>
        </authorList>
    </citation>
    <scope>NUCLEOTIDE SEQUENCE</scope>
    <source>
        <strain evidence="2">CBS 1993</strain>
    </source>
</reference>
<dbReference type="GO" id="GO:0006893">
    <property type="term" value="P:Golgi to plasma membrane transport"/>
    <property type="evidence" value="ECO:0007669"/>
    <property type="project" value="TreeGrafter"/>
</dbReference>
<evidence type="ECO:0000256" key="1">
    <source>
        <dbReference type="SAM" id="MobiDB-lite"/>
    </source>
</evidence>
<dbReference type="PANTHER" id="PTHR31975:SF1">
    <property type="entry name" value="BUD SITE SELECTION PROTEIN 7-RELATED"/>
    <property type="match status" value="1"/>
</dbReference>
<dbReference type="Gene3D" id="1.25.40.10">
    <property type="entry name" value="Tetratricopeptide repeat domain"/>
    <property type="match status" value="1"/>
</dbReference>
<dbReference type="GO" id="GO:0034044">
    <property type="term" value="C:exomer complex"/>
    <property type="evidence" value="ECO:0007669"/>
    <property type="project" value="UniProtKB-ARBA"/>
</dbReference>
<dbReference type="EMBL" id="HG793126">
    <property type="protein sequence ID" value="CDK25836.1"/>
    <property type="molecule type" value="Genomic_DNA"/>
</dbReference>
<reference evidence="2" key="2">
    <citation type="submission" date="2014-02" db="EMBL/GenBank/DDBJ databases">
        <title>Complete DNA sequence of /Kuraishia capsulata/ illustrates novel genomic features among budding yeasts (/Saccharomycotina/).</title>
        <authorList>
            <person name="Morales L."/>
            <person name="Noel B."/>
            <person name="Porcel B."/>
            <person name="Marcet-Houben M."/>
            <person name="Hullo M-F."/>
            <person name="Sacerdot C."/>
            <person name="Tekaia F."/>
            <person name="Leh-Louis V."/>
            <person name="Despons L."/>
            <person name="Khanna V."/>
            <person name="Aury J-M."/>
            <person name="Barbe V."/>
            <person name="Couloux A."/>
            <person name="Labadie K."/>
            <person name="Pelletier E."/>
            <person name="Souciet J-L."/>
            <person name="Boekhout T."/>
            <person name="Gabaldon T."/>
            <person name="Wincker P."/>
            <person name="Dujon B."/>
        </authorList>
    </citation>
    <scope>NUCLEOTIDE SEQUENCE</scope>
    <source>
        <strain evidence="2">CBS 1993</strain>
    </source>
</reference>
<proteinExistence type="predicted"/>
<accession>W6MI77</accession>
<dbReference type="STRING" id="1382522.W6MI77"/>
<dbReference type="Pfam" id="PF09295">
    <property type="entry name" value="ChAPs"/>
    <property type="match status" value="1"/>
</dbReference>
<dbReference type="GeneID" id="34519235"/>
<dbReference type="RefSeq" id="XP_022457847.1">
    <property type="nucleotide sequence ID" value="XM_022604025.1"/>
</dbReference>